<proteinExistence type="predicted"/>
<dbReference type="GO" id="GO:0004674">
    <property type="term" value="F:protein serine/threonine kinase activity"/>
    <property type="evidence" value="ECO:0007669"/>
    <property type="project" value="UniProtKB-KW"/>
</dbReference>
<evidence type="ECO:0000259" key="1">
    <source>
        <dbReference type="Pfam" id="PF01636"/>
    </source>
</evidence>
<comment type="caution">
    <text evidence="2">The sequence shown here is derived from an EMBL/GenBank/DDBJ whole genome shotgun (WGS) entry which is preliminary data.</text>
</comment>
<feature type="domain" description="Aminoglycoside phosphotransferase" evidence="1">
    <location>
        <begin position="37"/>
        <end position="248"/>
    </location>
</feature>
<dbReference type="Proteomes" id="UP000286678">
    <property type="component" value="Unassembled WGS sequence"/>
</dbReference>
<keyword evidence="3" id="KW-1185">Reference proteome</keyword>
<organism evidence="2 3">
    <name type="scientific">Pseudidiomarina aquimaris</name>
    <dbReference type="NCBI Taxonomy" id="641841"/>
    <lineage>
        <taxon>Bacteria</taxon>
        <taxon>Pseudomonadati</taxon>
        <taxon>Pseudomonadota</taxon>
        <taxon>Gammaproteobacteria</taxon>
        <taxon>Alteromonadales</taxon>
        <taxon>Idiomarinaceae</taxon>
        <taxon>Pseudidiomarina</taxon>
    </lineage>
</organism>
<name>A0A432XEP7_9GAMM</name>
<dbReference type="InterPro" id="IPR002575">
    <property type="entry name" value="Aminoglycoside_PTrfase"/>
</dbReference>
<keyword evidence="2" id="KW-0418">Kinase</keyword>
<evidence type="ECO:0000313" key="3">
    <source>
        <dbReference type="Proteomes" id="UP000286678"/>
    </source>
</evidence>
<keyword evidence="2" id="KW-0723">Serine/threonine-protein kinase</keyword>
<keyword evidence="2" id="KW-0808">Transferase</keyword>
<sequence length="345" mass="39685">MTKPAICERGNSVENKREVQLQAWCESVTGQPQQDLQPVFGDARPWRYYRVTDGVRSFIAVDTQNTEQALRSYMAVADSYKSRGVLVPELVAVHEQRGFMLMTDLGSSLLLSHLSEATLTDWYPQVYPHLANIMQVQDSELGALPSFAEQELRAELELMAQWLLKEHLQLQLTASEQDLWQGFCDRLVDNAQAQPQVGVHRKLHARNILVQGEGQLAFTGFHDAAIGPITYDAVSLLRDCYVRWPQTQVQQLATDCYDYLRDIRNDLQVDRATWQRWFDLMGMQRHCYVSGLFARRYERDGNPGYLQDIPRNLAYLHDIAAIYAEFDDFRAFLTERVMPAFAQSK</sequence>
<dbReference type="Pfam" id="PF01636">
    <property type="entry name" value="APH"/>
    <property type="match status" value="1"/>
</dbReference>
<dbReference type="EMBL" id="PIPT01000006">
    <property type="protein sequence ID" value="RUO47218.1"/>
    <property type="molecule type" value="Genomic_DNA"/>
</dbReference>
<dbReference type="SUPFAM" id="SSF56112">
    <property type="entry name" value="Protein kinase-like (PK-like)"/>
    <property type="match status" value="1"/>
</dbReference>
<protein>
    <submittedName>
        <fullName evidence="2">Serine/threonine protein kinase</fullName>
    </submittedName>
</protein>
<dbReference type="InterPro" id="IPR011009">
    <property type="entry name" value="Kinase-like_dom_sf"/>
</dbReference>
<reference evidence="3" key="1">
    <citation type="journal article" date="2018" name="Front. Microbiol.">
        <title>Genome-Based Analysis Reveals the Taxonomy and Diversity of the Family Idiomarinaceae.</title>
        <authorList>
            <person name="Liu Y."/>
            <person name="Lai Q."/>
            <person name="Shao Z."/>
        </authorList>
    </citation>
    <scope>NUCLEOTIDE SEQUENCE [LARGE SCALE GENOMIC DNA]</scope>
    <source>
        <strain evidence="3">SW15</strain>
    </source>
</reference>
<evidence type="ECO:0000313" key="2">
    <source>
        <dbReference type="EMBL" id="RUO47218.1"/>
    </source>
</evidence>
<dbReference type="AlphaFoldDB" id="A0A432XEP7"/>
<accession>A0A432XEP7</accession>
<dbReference type="Gene3D" id="3.30.200.20">
    <property type="entry name" value="Phosphorylase Kinase, domain 1"/>
    <property type="match status" value="1"/>
</dbReference>
<dbReference type="Gene3D" id="3.90.1200.10">
    <property type="match status" value="1"/>
</dbReference>
<gene>
    <name evidence="2" type="ORF">CWE21_08445</name>
</gene>